<dbReference type="PATRIC" id="fig|1227493.4.peg.1686"/>
<dbReference type="SMART" id="SM00091">
    <property type="entry name" value="PAS"/>
    <property type="match status" value="3"/>
</dbReference>
<dbReference type="PROSITE" id="PS50109">
    <property type="entry name" value="HIS_KIN"/>
    <property type="match status" value="1"/>
</dbReference>
<dbReference type="Pfam" id="PF08448">
    <property type="entry name" value="PAS_4"/>
    <property type="match status" value="2"/>
</dbReference>
<dbReference type="Proteomes" id="UP000011519">
    <property type="component" value="Unassembled WGS sequence"/>
</dbReference>
<dbReference type="PANTHER" id="PTHR43304">
    <property type="entry name" value="PHYTOCHROME-LIKE PROTEIN CPH1"/>
    <property type="match status" value="1"/>
</dbReference>
<dbReference type="PROSITE" id="PS50112">
    <property type="entry name" value="PAS"/>
    <property type="match status" value="2"/>
</dbReference>
<evidence type="ECO:0000256" key="4">
    <source>
        <dbReference type="ARBA" id="ARBA00022679"/>
    </source>
</evidence>
<dbReference type="RefSeq" id="WP_006652914.1">
    <property type="nucleotide sequence ID" value="NZ_AOIM01000022.1"/>
</dbReference>
<dbReference type="CDD" id="cd00130">
    <property type="entry name" value="PAS"/>
    <property type="match status" value="3"/>
</dbReference>
<evidence type="ECO:0000256" key="6">
    <source>
        <dbReference type="SAM" id="MobiDB-lite"/>
    </source>
</evidence>
<dbReference type="EC" id="2.7.13.3" evidence="2"/>
<dbReference type="Gene3D" id="1.10.287.130">
    <property type="match status" value="1"/>
</dbReference>
<dbReference type="CDD" id="cd00082">
    <property type="entry name" value="HisKA"/>
    <property type="match status" value="1"/>
</dbReference>
<dbReference type="GO" id="GO:0006355">
    <property type="term" value="P:regulation of DNA-templated transcription"/>
    <property type="evidence" value="ECO:0007669"/>
    <property type="project" value="InterPro"/>
</dbReference>
<dbReference type="InterPro" id="IPR001610">
    <property type="entry name" value="PAC"/>
</dbReference>
<dbReference type="InterPro" id="IPR003661">
    <property type="entry name" value="HisK_dim/P_dom"/>
</dbReference>
<dbReference type="GO" id="GO:0000155">
    <property type="term" value="F:phosphorelay sensor kinase activity"/>
    <property type="evidence" value="ECO:0007669"/>
    <property type="project" value="InterPro"/>
</dbReference>
<evidence type="ECO:0000259" key="8">
    <source>
        <dbReference type="PROSITE" id="PS50112"/>
    </source>
</evidence>
<sequence>MSEQEDSSNPPVPETREETETPTHSQTLLNNVSEGIFQLDAEKRFVAVNDFLTETTGYTRDTLHGEHISVLIDDVDSKRLEQEIRARVDAGTDPETAFNLTVETSSGDRIPCALRFNLLIDDGSLTGIAGIIRPIETNGSATDHSPSVWGTHEPISSVIDEADVGVFVLDDQFDIVWVNETIEEYFGLNRADIIGHDKEALIRERIGNRLANPETFTETVLATYDDNTYVEQFECQLTAGPDREERWLEHRSRPIESGWYAGGRVELYYDITDRKTAERITQDTKKQLQQEHTLTEQILETAPVGMTVVNRDGSVARTNERMTELLEVPSAEESYTEEQQDMFDENGEFLSPEDRPVSRAFETGEPVIDHEVLLTQSDGQRQWLSINARPITDEQGEPKQVVETATDITDLKTLAERRKRALDEREKELAAVQLATNLLESSDQPVGQFIEEFVTVLPQCFQYPAQTNARVSIGDNVATTDGYGQFDDQITSRSATSNGTPIAISIGLETVPDSALDDSVEFLEEEQALIETLALLLKLHFDRQEYIDDLQQSNERLEQFAYAASHDLQEPLRMVSSYLQLIDQRYADELDADGQEFLEYAVDGAERMRSMIEGLLQYSRVESQGDPFDAVDLDVVVADVLGDLQLSIEEHGATITTDSLPTVEGDASQLRQVFQNLIDNAIEYSGDDPPRIHITAERTGNNWRVTVRDEGIGIDPEDADRVFEVFQRLHTRDEHAGTGIGLALCRRIIERHTGEIQVDSEPGQGAAFSFTLPALDDAD</sequence>
<accession>M0A1G1</accession>
<dbReference type="InterPro" id="IPR005467">
    <property type="entry name" value="His_kinase_dom"/>
</dbReference>
<dbReference type="Pfam" id="PF00989">
    <property type="entry name" value="PAS"/>
    <property type="match status" value="1"/>
</dbReference>
<dbReference type="OrthoDB" id="106630at2157"/>
<evidence type="ECO:0000256" key="1">
    <source>
        <dbReference type="ARBA" id="ARBA00000085"/>
    </source>
</evidence>
<dbReference type="PROSITE" id="PS50113">
    <property type="entry name" value="PAC"/>
    <property type="match status" value="1"/>
</dbReference>
<dbReference type="SUPFAM" id="SSF55785">
    <property type="entry name" value="PYP-like sensor domain (PAS domain)"/>
    <property type="match status" value="3"/>
</dbReference>
<dbReference type="InterPro" id="IPR013767">
    <property type="entry name" value="PAS_fold"/>
</dbReference>
<feature type="domain" description="PAS" evidence="8">
    <location>
        <begin position="21"/>
        <end position="91"/>
    </location>
</feature>
<feature type="domain" description="PAS" evidence="8">
    <location>
        <begin position="151"/>
        <end position="195"/>
    </location>
</feature>
<keyword evidence="5 10" id="KW-0418">Kinase</keyword>
<evidence type="ECO:0000313" key="10">
    <source>
        <dbReference type="EMBL" id="ELY92161.1"/>
    </source>
</evidence>
<dbReference type="STRING" id="1227493.C483_08512"/>
<feature type="region of interest" description="Disordered" evidence="6">
    <location>
        <begin position="1"/>
        <end position="29"/>
    </location>
</feature>
<dbReference type="InterPro" id="IPR036097">
    <property type="entry name" value="HisK_dim/P_sf"/>
</dbReference>
<dbReference type="InterPro" id="IPR013656">
    <property type="entry name" value="PAS_4"/>
</dbReference>
<reference evidence="10 11" key="1">
    <citation type="journal article" date="2014" name="PLoS Genet.">
        <title>Phylogenetically driven sequencing of extremely halophilic archaea reveals strategies for static and dynamic osmo-response.</title>
        <authorList>
            <person name="Becker E.A."/>
            <person name="Seitzer P.M."/>
            <person name="Tritt A."/>
            <person name="Larsen D."/>
            <person name="Krusor M."/>
            <person name="Yao A.I."/>
            <person name="Wu D."/>
            <person name="Madern D."/>
            <person name="Eisen J.A."/>
            <person name="Darling A.E."/>
            <person name="Facciotti M.T."/>
        </authorList>
    </citation>
    <scope>NUCLEOTIDE SEQUENCE [LARGE SCALE GENOMIC DNA]</scope>
    <source>
        <strain evidence="10 11">JCM 10989</strain>
    </source>
</reference>
<dbReference type="SMART" id="SM00388">
    <property type="entry name" value="HisKA"/>
    <property type="match status" value="1"/>
</dbReference>
<feature type="domain" description="Histidine kinase" evidence="7">
    <location>
        <begin position="563"/>
        <end position="776"/>
    </location>
</feature>
<dbReference type="SUPFAM" id="SSF55874">
    <property type="entry name" value="ATPase domain of HSP90 chaperone/DNA topoisomerase II/histidine kinase"/>
    <property type="match status" value="1"/>
</dbReference>
<dbReference type="NCBIfam" id="TIGR00229">
    <property type="entry name" value="sensory_box"/>
    <property type="match status" value="3"/>
</dbReference>
<dbReference type="EMBL" id="AOIM01000022">
    <property type="protein sequence ID" value="ELY92161.1"/>
    <property type="molecule type" value="Genomic_DNA"/>
</dbReference>
<dbReference type="InterPro" id="IPR035965">
    <property type="entry name" value="PAS-like_dom_sf"/>
</dbReference>
<gene>
    <name evidence="10" type="ORF">C483_08512</name>
</gene>
<comment type="caution">
    <text evidence="10">The sequence shown here is derived from an EMBL/GenBank/DDBJ whole genome shotgun (WGS) entry which is preliminary data.</text>
</comment>
<keyword evidence="11" id="KW-1185">Reference proteome</keyword>
<evidence type="ECO:0000256" key="5">
    <source>
        <dbReference type="ARBA" id="ARBA00022777"/>
    </source>
</evidence>
<dbReference type="SMART" id="SM00086">
    <property type="entry name" value="PAC"/>
    <property type="match status" value="2"/>
</dbReference>
<proteinExistence type="predicted"/>
<name>M0A1G1_9EURY</name>
<keyword evidence="4" id="KW-0808">Transferase</keyword>
<dbReference type="InterPro" id="IPR004358">
    <property type="entry name" value="Sig_transdc_His_kin-like_C"/>
</dbReference>
<keyword evidence="3" id="KW-0597">Phosphoprotein</keyword>
<dbReference type="SMART" id="SM00387">
    <property type="entry name" value="HATPase_c"/>
    <property type="match status" value="1"/>
</dbReference>
<dbReference type="InterPro" id="IPR000014">
    <property type="entry name" value="PAS"/>
</dbReference>
<dbReference type="AlphaFoldDB" id="M0A1G1"/>
<dbReference type="Gene3D" id="3.30.450.20">
    <property type="entry name" value="PAS domain"/>
    <property type="match status" value="3"/>
</dbReference>
<evidence type="ECO:0000259" key="9">
    <source>
        <dbReference type="PROSITE" id="PS50113"/>
    </source>
</evidence>
<dbReference type="FunFam" id="3.30.565.10:FF:000006">
    <property type="entry name" value="Sensor histidine kinase WalK"/>
    <property type="match status" value="1"/>
</dbReference>
<feature type="domain" description="PAC" evidence="9">
    <location>
        <begin position="368"/>
        <end position="420"/>
    </location>
</feature>
<dbReference type="SUPFAM" id="SSF47384">
    <property type="entry name" value="Homodimeric domain of signal transducing histidine kinase"/>
    <property type="match status" value="1"/>
</dbReference>
<evidence type="ECO:0000256" key="3">
    <source>
        <dbReference type="ARBA" id="ARBA00022553"/>
    </source>
</evidence>
<dbReference type="Pfam" id="PF02518">
    <property type="entry name" value="HATPase_c"/>
    <property type="match status" value="1"/>
</dbReference>
<evidence type="ECO:0000259" key="7">
    <source>
        <dbReference type="PROSITE" id="PS50109"/>
    </source>
</evidence>
<evidence type="ECO:0000313" key="11">
    <source>
        <dbReference type="Proteomes" id="UP000011519"/>
    </source>
</evidence>
<dbReference type="Pfam" id="PF00512">
    <property type="entry name" value="HisKA"/>
    <property type="match status" value="1"/>
</dbReference>
<dbReference type="InterPro" id="IPR003594">
    <property type="entry name" value="HATPase_dom"/>
</dbReference>
<protein>
    <recommendedName>
        <fullName evidence="2">histidine kinase</fullName>
        <ecNumber evidence="2">2.7.13.3</ecNumber>
    </recommendedName>
</protein>
<dbReference type="PANTHER" id="PTHR43304:SF1">
    <property type="entry name" value="PAC DOMAIN-CONTAINING PROTEIN"/>
    <property type="match status" value="1"/>
</dbReference>
<dbReference type="InterPro" id="IPR000700">
    <property type="entry name" value="PAS-assoc_C"/>
</dbReference>
<dbReference type="PRINTS" id="PR00344">
    <property type="entry name" value="BCTRLSENSOR"/>
</dbReference>
<dbReference type="Gene3D" id="3.30.565.10">
    <property type="entry name" value="Histidine kinase-like ATPase, C-terminal domain"/>
    <property type="match status" value="1"/>
</dbReference>
<comment type="catalytic activity">
    <reaction evidence="1">
        <text>ATP + protein L-histidine = ADP + protein N-phospho-L-histidine.</text>
        <dbReference type="EC" id="2.7.13.3"/>
    </reaction>
</comment>
<dbReference type="InterPro" id="IPR052162">
    <property type="entry name" value="Sensor_kinase/Photoreceptor"/>
</dbReference>
<organism evidence="10 11">
    <name type="scientific">Natrialba hulunbeirensis JCM 10989</name>
    <dbReference type="NCBI Taxonomy" id="1227493"/>
    <lineage>
        <taxon>Archaea</taxon>
        <taxon>Methanobacteriati</taxon>
        <taxon>Methanobacteriota</taxon>
        <taxon>Stenosarchaea group</taxon>
        <taxon>Halobacteria</taxon>
        <taxon>Halobacteriales</taxon>
        <taxon>Natrialbaceae</taxon>
        <taxon>Natrialba</taxon>
    </lineage>
</organism>
<dbReference type="InterPro" id="IPR036890">
    <property type="entry name" value="HATPase_C_sf"/>
</dbReference>
<evidence type="ECO:0000256" key="2">
    <source>
        <dbReference type="ARBA" id="ARBA00012438"/>
    </source>
</evidence>